<evidence type="ECO:0000256" key="7">
    <source>
        <dbReference type="SAM" id="Phobius"/>
    </source>
</evidence>
<keyword evidence="4 7" id="KW-1133">Transmembrane helix</keyword>
<organism evidence="9 10">
    <name type="scientific">Thermobifida alba</name>
    <name type="common">Thermomonospora alba</name>
    <dbReference type="NCBI Taxonomy" id="53522"/>
    <lineage>
        <taxon>Bacteria</taxon>
        <taxon>Bacillati</taxon>
        <taxon>Actinomycetota</taxon>
        <taxon>Actinomycetes</taxon>
        <taxon>Streptosporangiales</taxon>
        <taxon>Nocardiopsidaceae</taxon>
        <taxon>Thermobifida</taxon>
    </lineage>
</organism>
<evidence type="ECO:0000313" key="9">
    <source>
        <dbReference type="EMBL" id="UPT20290.1"/>
    </source>
</evidence>
<dbReference type="RefSeq" id="WP_425265529.1">
    <property type="nucleotide sequence ID" value="NZ_BAABEB010000012.1"/>
</dbReference>
<dbReference type="InterPro" id="IPR037185">
    <property type="entry name" value="EmrE-like"/>
</dbReference>
<feature type="transmembrane region" description="Helical" evidence="7">
    <location>
        <begin position="50"/>
        <end position="69"/>
    </location>
</feature>
<keyword evidence="10" id="KW-1185">Reference proteome</keyword>
<keyword evidence="5 7" id="KW-0472">Membrane</keyword>
<gene>
    <name evidence="9" type="ORF">FOF52_04355</name>
</gene>
<protein>
    <submittedName>
        <fullName evidence="9">EamA family transporter</fullName>
    </submittedName>
</protein>
<feature type="transmembrane region" description="Helical" evidence="7">
    <location>
        <begin position="106"/>
        <end position="125"/>
    </location>
</feature>
<keyword evidence="3 7" id="KW-0812">Transmembrane</keyword>
<accession>A0ABY4KZ17</accession>
<dbReference type="EMBL" id="CP051627">
    <property type="protein sequence ID" value="UPT20290.1"/>
    <property type="molecule type" value="Genomic_DNA"/>
</dbReference>
<evidence type="ECO:0000256" key="5">
    <source>
        <dbReference type="ARBA" id="ARBA00023136"/>
    </source>
</evidence>
<evidence type="ECO:0000256" key="1">
    <source>
        <dbReference type="ARBA" id="ARBA00004141"/>
    </source>
</evidence>
<feature type="transmembrane region" description="Helical" evidence="7">
    <location>
        <begin position="214"/>
        <end position="232"/>
    </location>
</feature>
<feature type="region of interest" description="Disordered" evidence="6">
    <location>
        <begin position="289"/>
        <end position="329"/>
    </location>
</feature>
<feature type="transmembrane region" description="Helical" evidence="7">
    <location>
        <begin position="132"/>
        <end position="148"/>
    </location>
</feature>
<evidence type="ECO:0000256" key="3">
    <source>
        <dbReference type="ARBA" id="ARBA00022692"/>
    </source>
</evidence>
<comment type="subcellular location">
    <subcellularLocation>
        <location evidence="1">Membrane</location>
        <topology evidence="1">Multi-pass membrane protein</topology>
    </subcellularLocation>
</comment>
<comment type="similarity">
    <text evidence="2">Belongs to the EamA transporter family.</text>
</comment>
<dbReference type="InterPro" id="IPR050638">
    <property type="entry name" value="AA-Vitamin_Transporters"/>
</dbReference>
<evidence type="ECO:0000256" key="2">
    <source>
        <dbReference type="ARBA" id="ARBA00007362"/>
    </source>
</evidence>
<reference evidence="9 10" key="1">
    <citation type="submission" date="2020-04" db="EMBL/GenBank/DDBJ databases">
        <title>Thermobifida alba genome sequencing and assembly.</title>
        <authorList>
            <person name="Luzics S."/>
            <person name="Horvath B."/>
            <person name="Nagy I."/>
            <person name="Toth A."/>
            <person name="Nagy I."/>
            <person name="Kukolya J."/>
        </authorList>
    </citation>
    <scope>NUCLEOTIDE SEQUENCE [LARGE SCALE GENOMIC DNA]</scope>
    <source>
        <strain evidence="9 10">DSM 43795</strain>
    </source>
</reference>
<feature type="transmembrane region" description="Helical" evidence="7">
    <location>
        <begin position="154"/>
        <end position="174"/>
    </location>
</feature>
<dbReference type="PANTHER" id="PTHR32322:SF2">
    <property type="entry name" value="EAMA DOMAIN-CONTAINING PROTEIN"/>
    <property type="match status" value="1"/>
</dbReference>
<feature type="transmembrane region" description="Helical" evidence="7">
    <location>
        <begin position="81"/>
        <end position="100"/>
    </location>
</feature>
<dbReference type="Pfam" id="PF00892">
    <property type="entry name" value="EamA"/>
    <property type="match status" value="1"/>
</dbReference>
<feature type="transmembrane region" description="Helical" evidence="7">
    <location>
        <begin position="244"/>
        <end position="264"/>
    </location>
</feature>
<feature type="domain" description="EamA" evidence="8">
    <location>
        <begin position="155"/>
        <end position="282"/>
    </location>
</feature>
<sequence>MIRSLPLSLRRARRRVPAPLLLVAGMVLLHTGSAGAVHLFDTAGPLGVTWLRLSWAALLLAAVGGRPLLRAVRTATWADIAATAVLGVVSAGMTVMFSLATDRIPLGTAAAVEFLGPLTVAVLALRRRREALWILLALAGVLLLTRPWQGEADLLGVAFGLLGGACVALYIVFSQSVGSRLGVLPGLTLAMTVSALVTLPLGLPRAAAAADGRLLAATLALAVVYPLLPLLLEMAALQRMSRGAFGVLASVDPAIGLLMGLLLIGQVPVAVQLAGMALVVAAGLGATRGDGARPADGTREAGSGSGGPEDTDPRRGDDERRDAAAPAPV</sequence>
<evidence type="ECO:0000256" key="6">
    <source>
        <dbReference type="SAM" id="MobiDB-lite"/>
    </source>
</evidence>
<feature type="compositionally biased region" description="Basic and acidic residues" evidence="6">
    <location>
        <begin position="311"/>
        <end position="323"/>
    </location>
</feature>
<proteinExistence type="inferred from homology"/>
<evidence type="ECO:0000256" key="4">
    <source>
        <dbReference type="ARBA" id="ARBA00022989"/>
    </source>
</evidence>
<evidence type="ECO:0000259" key="8">
    <source>
        <dbReference type="Pfam" id="PF00892"/>
    </source>
</evidence>
<dbReference type="PANTHER" id="PTHR32322">
    <property type="entry name" value="INNER MEMBRANE TRANSPORTER"/>
    <property type="match status" value="1"/>
</dbReference>
<evidence type="ECO:0000313" key="10">
    <source>
        <dbReference type="Proteomes" id="UP000832041"/>
    </source>
</evidence>
<feature type="transmembrane region" description="Helical" evidence="7">
    <location>
        <begin position="181"/>
        <end position="202"/>
    </location>
</feature>
<feature type="transmembrane region" description="Helical" evidence="7">
    <location>
        <begin position="270"/>
        <end position="287"/>
    </location>
</feature>
<dbReference type="InterPro" id="IPR000620">
    <property type="entry name" value="EamA_dom"/>
</dbReference>
<dbReference type="Proteomes" id="UP000832041">
    <property type="component" value="Chromosome"/>
</dbReference>
<feature type="compositionally biased region" description="Basic and acidic residues" evidence="6">
    <location>
        <begin position="290"/>
        <end position="299"/>
    </location>
</feature>
<dbReference type="SUPFAM" id="SSF103481">
    <property type="entry name" value="Multidrug resistance efflux transporter EmrE"/>
    <property type="match status" value="1"/>
</dbReference>
<name>A0ABY4KZ17_THEAE</name>